<dbReference type="InterPro" id="IPR010044">
    <property type="entry name" value="MTAP"/>
</dbReference>
<dbReference type="RefSeq" id="WP_155321914.1">
    <property type="nucleotide sequence ID" value="NZ_AP021876.1"/>
</dbReference>
<feature type="binding site" evidence="4">
    <location>
        <position position="185"/>
    </location>
    <ligand>
        <name>substrate</name>
    </ligand>
</feature>
<keyword evidence="2 4" id="KW-0808">Transferase</keyword>
<gene>
    <name evidence="6" type="ORF">DSCO28_16880</name>
</gene>
<dbReference type="Proteomes" id="UP000425960">
    <property type="component" value="Chromosome"/>
</dbReference>
<feature type="binding site" evidence="4">
    <location>
        <begin position="85"/>
        <end position="86"/>
    </location>
    <ligand>
        <name>phosphate</name>
        <dbReference type="ChEBI" id="CHEBI:43474"/>
    </ligand>
</feature>
<dbReference type="InterPro" id="IPR000845">
    <property type="entry name" value="Nucleoside_phosphorylase_d"/>
</dbReference>
<dbReference type="GO" id="GO:0005829">
    <property type="term" value="C:cytosol"/>
    <property type="evidence" value="ECO:0007669"/>
    <property type="project" value="TreeGrafter"/>
</dbReference>
<feature type="binding site" evidence="4">
    <location>
        <begin position="52"/>
        <end position="53"/>
    </location>
    <ligand>
        <name>phosphate</name>
        <dbReference type="ChEBI" id="CHEBI:43474"/>
    </ligand>
</feature>
<dbReference type="InterPro" id="IPR018099">
    <property type="entry name" value="Purine_phosphorylase-2_CS"/>
</dbReference>
<comment type="similarity">
    <text evidence="4">Belongs to the PNP/MTAP phosphorylase family. MTAP subfamily.</text>
</comment>
<comment type="subunit">
    <text evidence="4">Homohexamer. Dimer of a homotrimer.</text>
</comment>
<keyword evidence="1 4" id="KW-0328">Glycosyltransferase</keyword>
<dbReference type="PANTHER" id="PTHR42679">
    <property type="entry name" value="S-METHYL-5'-THIOADENOSINE PHOSPHORYLASE"/>
    <property type="match status" value="1"/>
</dbReference>
<feature type="binding site" evidence="4">
    <location>
        <begin position="209"/>
        <end position="211"/>
    </location>
    <ligand>
        <name>substrate</name>
    </ligand>
</feature>
<feature type="domain" description="Nucleoside phosphorylase" evidence="5">
    <location>
        <begin position="3"/>
        <end position="244"/>
    </location>
</feature>
<evidence type="ECO:0000256" key="4">
    <source>
        <dbReference type="HAMAP-Rule" id="MF_01963"/>
    </source>
</evidence>
<evidence type="ECO:0000313" key="6">
    <source>
        <dbReference type="EMBL" id="BBO81122.1"/>
    </source>
</evidence>
<dbReference type="KEGG" id="dov:DSCO28_16880"/>
<dbReference type="Gene3D" id="3.40.50.1580">
    <property type="entry name" value="Nucleoside phosphorylase domain"/>
    <property type="match status" value="1"/>
</dbReference>
<comment type="function">
    <text evidence="4">Purine nucleoside phosphorylase involved in purine salvage.</text>
</comment>
<comment type="miscellaneous">
    <text evidence="4">Although this enzyme belongs to the family of MTA phosphorylases based on sequence homology, it lacks several conserved amino acids in the substrate binding pocket that confer specificity towards MTA.</text>
</comment>
<dbReference type="EC" id="2.4.2.1" evidence="4"/>
<feature type="site" description="Important for substrate specificity" evidence="4">
    <location>
        <position position="167"/>
    </location>
</feature>
<dbReference type="PANTHER" id="PTHR42679:SF2">
    <property type="entry name" value="S-METHYL-5'-THIOADENOSINE PHOSPHORYLASE"/>
    <property type="match status" value="1"/>
</dbReference>
<organism evidence="6 7">
    <name type="scientific">Desulfosarcina ovata subsp. sediminis</name>
    <dbReference type="NCBI Taxonomy" id="885957"/>
    <lineage>
        <taxon>Bacteria</taxon>
        <taxon>Pseudomonadati</taxon>
        <taxon>Thermodesulfobacteriota</taxon>
        <taxon>Desulfobacteria</taxon>
        <taxon>Desulfobacterales</taxon>
        <taxon>Desulfosarcinaceae</taxon>
        <taxon>Desulfosarcina</taxon>
    </lineage>
</organism>
<dbReference type="GO" id="GO:0006166">
    <property type="term" value="P:purine ribonucleoside salvage"/>
    <property type="evidence" value="ECO:0007669"/>
    <property type="project" value="UniProtKB-UniRule"/>
</dbReference>
<dbReference type="GO" id="GO:0017061">
    <property type="term" value="F:S-methyl-5-thioadenosine phosphorylase activity"/>
    <property type="evidence" value="ECO:0007669"/>
    <property type="project" value="InterPro"/>
</dbReference>
<evidence type="ECO:0000256" key="2">
    <source>
        <dbReference type="ARBA" id="ARBA00022679"/>
    </source>
</evidence>
<comment type="pathway">
    <text evidence="4">Purine metabolism; purine nucleoside salvage.</text>
</comment>
<keyword evidence="3 4" id="KW-0660">Purine salvage</keyword>
<dbReference type="FunFam" id="3.40.50.1580:FF:000012">
    <property type="entry name" value="Probable 6-oxopurine nucleoside phosphorylase"/>
    <property type="match status" value="1"/>
</dbReference>
<dbReference type="NCBIfam" id="TIGR01694">
    <property type="entry name" value="MTAP"/>
    <property type="match status" value="1"/>
</dbReference>
<dbReference type="CDD" id="cd09010">
    <property type="entry name" value="MTAP_SsMTAPII_like_MTIP"/>
    <property type="match status" value="1"/>
</dbReference>
<dbReference type="EMBL" id="AP021876">
    <property type="protein sequence ID" value="BBO81122.1"/>
    <property type="molecule type" value="Genomic_DNA"/>
</dbReference>
<reference evidence="6 7" key="1">
    <citation type="submission" date="2019-11" db="EMBL/GenBank/DDBJ databases">
        <title>Comparative genomics of hydrocarbon-degrading Desulfosarcina strains.</title>
        <authorList>
            <person name="Watanabe M."/>
            <person name="Kojima H."/>
            <person name="Fukui M."/>
        </authorList>
    </citation>
    <scope>NUCLEOTIDE SEQUENCE [LARGE SCALE GENOMIC DNA]</scope>
    <source>
        <strain evidence="6 7">28bB2T</strain>
    </source>
</reference>
<feature type="site" description="Important for substrate specificity" evidence="4">
    <location>
        <position position="222"/>
    </location>
</feature>
<dbReference type="PROSITE" id="PS01240">
    <property type="entry name" value="PNP_MTAP_2"/>
    <property type="match status" value="1"/>
</dbReference>
<dbReference type="GO" id="GO:0019509">
    <property type="term" value="P:L-methionine salvage from methylthioadenosine"/>
    <property type="evidence" value="ECO:0007669"/>
    <property type="project" value="TreeGrafter"/>
</dbReference>
<accession>A0A5K7ZGB0</accession>
<name>A0A5K7ZGB0_9BACT</name>
<feature type="binding site" evidence="4">
    <location>
        <position position="10"/>
    </location>
    <ligand>
        <name>phosphate</name>
        <dbReference type="ChEBI" id="CHEBI:43474"/>
    </ligand>
</feature>
<dbReference type="HAMAP" id="MF_01963">
    <property type="entry name" value="MTAP"/>
    <property type="match status" value="1"/>
</dbReference>
<protein>
    <recommendedName>
        <fullName evidence="4">Purine nucleoside phosphorylase</fullName>
        <shortName evidence="4">PNP</shortName>
        <ecNumber evidence="4">2.4.2.1</ecNumber>
    </recommendedName>
</protein>
<sequence>MVKVGIIGGSGLYDSEILRDAKGINTSTPYGDPSSELDQGMLGGTEVVILARHGKKHQFNPTQVNYRANIQTLKDQGVTHIIATTACGSLREEIDRGDFVIIDQFIDFTKHRTTTFHDSFENGMKHPSMADPFDGKLRKMLHDTAVELGYKTHNGGTVVTIEGPRFSTRAESKMFRKWGADVINMTIATEACLANEAEIPYAAIAMSTDYDCWKENEEMPPWQEILKVFENNVDKVTNILIHVIPRIEELISAFGPDPVMYAPE</sequence>
<comment type="catalytic activity">
    <reaction evidence="4">
        <text>a purine D-ribonucleoside + phosphate = a purine nucleobase + alpha-D-ribose 1-phosphate</text>
        <dbReference type="Rhea" id="RHEA:19805"/>
        <dbReference type="ChEBI" id="CHEBI:26386"/>
        <dbReference type="ChEBI" id="CHEBI:43474"/>
        <dbReference type="ChEBI" id="CHEBI:57720"/>
        <dbReference type="ChEBI" id="CHEBI:142355"/>
        <dbReference type="EC" id="2.4.2.1"/>
    </reaction>
</comment>
<evidence type="ECO:0000256" key="1">
    <source>
        <dbReference type="ARBA" id="ARBA00022676"/>
    </source>
</evidence>
<feature type="binding site" evidence="4">
    <location>
        <position position="186"/>
    </location>
    <ligand>
        <name>phosphate</name>
        <dbReference type="ChEBI" id="CHEBI:43474"/>
    </ligand>
</feature>
<evidence type="ECO:0000313" key="7">
    <source>
        <dbReference type="Proteomes" id="UP000425960"/>
    </source>
</evidence>
<dbReference type="InterPro" id="IPR035994">
    <property type="entry name" value="Nucleoside_phosphorylase_sf"/>
</dbReference>
<dbReference type="Pfam" id="PF01048">
    <property type="entry name" value="PNP_UDP_1"/>
    <property type="match status" value="1"/>
</dbReference>
<dbReference type="SUPFAM" id="SSF53167">
    <property type="entry name" value="Purine and uridine phosphorylases"/>
    <property type="match status" value="1"/>
</dbReference>
<dbReference type="AlphaFoldDB" id="A0A5K7ZGB0"/>
<evidence type="ECO:0000256" key="3">
    <source>
        <dbReference type="ARBA" id="ARBA00022726"/>
    </source>
</evidence>
<dbReference type="UniPathway" id="UPA00606"/>
<proteinExistence type="inferred from homology"/>
<evidence type="ECO:0000259" key="5">
    <source>
        <dbReference type="Pfam" id="PF01048"/>
    </source>
</evidence>